<dbReference type="PROSITE" id="PS50905">
    <property type="entry name" value="FERRITIN_LIKE"/>
    <property type="match status" value="1"/>
</dbReference>
<dbReference type="CDD" id="cd01041">
    <property type="entry name" value="Rubrerythrin"/>
    <property type="match status" value="1"/>
</dbReference>
<keyword evidence="4" id="KW-0249">Electron transport</keyword>
<evidence type="ECO:0000256" key="4">
    <source>
        <dbReference type="ARBA" id="ARBA00022982"/>
    </source>
</evidence>
<reference evidence="8 9" key="1">
    <citation type="submission" date="2018-06" db="EMBL/GenBank/DDBJ databases">
        <title>Genomic Encyclopedia of Type Strains, Phase IV (KMG-IV): sequencing the most valuable type-strain genomes for metagenomic binning, comparative biology and taxonomic classification.</title>
        <authorList>
            <person name="Goeker M."/>
        </authorList>
    </citation>
    <scope>NUCLEOTIDE SEQUENCE [LARGE SCALE GENOMIC DNA]</scope>
    <source>
        <strain evidence="8 9">DSM 22112</strain>
    </source>
</reference>
<keyword evidence="3" id="KW-0479">Metal-binding</keyword>
<dbReference type="PANTHER" id="PTHR43865:SF1">
    <property type="entry name" value="RUBRERYTHRIN-RELATED"/>
    <property type="match status" value="1"/>
</dbReference>
<protein>
    <submittedName>
        <fullName evidence="8">Rubrerythrin</fullName>
    </submittedName>
</protein>
<accession>A0A366HZ21</accession>
<dbReference type="Gene3D" id="1.20.1260.10">
    <property type="match status" value="1"/>
</dbReference>
<dbReference type="Pfam" id="PF21349">
    <property type="entry name" value="RUBY_RBDX"/>
    <property type="match status" value="2"/>
</dbReference>
<gene>
    <name evidence="8" type="ORF">DES36_12037</name>
</gene>
<dbReference type="PANTHER" id="PTHR43865">
    <property type="entry name" value="RUBRERYTHRIN-RELATED"/>
    <property type="match status" value="1"/>
</dbReference>
<evidence type="ECO:0000259" key="6">
    <source>
        <dbReference type="PROSITE" id="PS50903"/>
    </source>
</evidence>
<dbReference type="InterPro" id="IPR024934">
    <property type="entry name" value="Rubredoxin-like_dom"/>
</dbReference>
<dbReference type="SUPFAM" id="SSF57802">
    <property type="entry name" value="Rubredoxin-like"/>
    <property type="match status" value="2"/>
</dbReference>
<dbReference type="PROSITE" id="PS50903">
    <property type="entry name" value="RUBREDOXIN_LIKE"/>
    <property type="match status" value="2"/>
</dbReference>
<keyword evidence="9" id="KW-1185">Reference proteome</keyword>
<feature type="domain" description="Ferritin-like diiron" evidence="7">
    <location>
        <begin position="45"/>
        <end position="175"/>
    </location>
</feature>
<evidence type="ECO:0000256" key="3">
    <source>
        <dbReference type="ARBA" id="ARBA00022723"/>
    </source>
</evidence>
<evidence type="ECO:0000256" key="2">
    <source>
        <dbReference type="ARBA" id="ARBA00022448"/>
    </source>
</evidence>
<organism evidence="8 9">
    <name type="scientific">Alkalibaculum bacchi</name>
    <dbReference type="NCBI Taxonomy" id="645887"/>
    <lineage>
        <taxon>Bacteria</taxon>
        <taxon>Bacillati</taxon>
        <taxon>Bacillota</taxon>
        <taxon>Clostridia</taxon>
        <taxon>Eubacteriales</taxon>
        <taxon>Eubacteriaceae</taxon>
        <taxon>Alkalibaculum</taxon>
    </lineage>
</organism>
<dbReference type="Pfam" id="PF02915">
    <property type="entry name" value="Rubrerythrin"/>
    <property type="match status" value="1"/>
</dbReference>
<evidence type="ECO:0000256" key="5">
    <source>
        <dbReference type="ARBA" id="ARBA00023004"/>
    </source>
</evidence>
<dbReference type="RefSeq" id="WP_113921585.1">
    <property type="nucleotide sequence ID" value="NZ_CALNCS010000002.1"/>
</dbReference>
<dbReference type="Gene3D" id="2.20.28.10">
    <property type="match status" value="2"/>
</dbReference>
<evidence type="ECO:0000313" key="8">
    <source>
        <dbReference type="EMBL" id="RBP59095.1"/>
    </source>
</evidence>
<dbReference type="Proteomes" id="UP000253490">
    <property type="component" value="Unassembled WGS sequence"/>
</dbReference>
<dbReference type="OrthoDB" id="9799749at2"/>
<evidence type="ECO:0000313" key="9">
    <source>
        <dbReference type="Proteomes" id="UP000253490"/>
    </source>
</evidence>
<comment type="caution">
    <text evidence="8">The sequence shown here is derived from an EMBL/GenBank/DDBJ whole genome shotgun (WGS) entry which is preliminary data.</text>
</comment>
<keyword evidence="5" id="KW-0408">Iron</keyword>
<name>A0A366HZ21_9FIRM</name>
<sequence>MKKYRCTICGYIHEGELTEDFKCPRCKQPASAFELVEEKKESVNKYAGTKTEKNLMEAFSGESQARNKYTFFAQIAQREGYDQIAEIFLSTARNEQEHARIWFEELGKLSITPENLFQAAEGENYEWTDMYARFAKDAEEEGFHDLAERFRKVGGVEKTHEERYRTLQDNVETKHVFAKEEETVWECRICGYQVTGKEAPEVCPVCKYAQAFFQVHGENY</sequence>
<feature type="domain" description="Rubredoxin-like" evidence="6">
    <location>
        <begin position="182"/>
        <end position="216"/>
    </location>
</feature>
<proteinExistence type="predicted"/>
<dbReference type="InterPro" id="IPR048574">
    <property type="entry name" value="RUBY_RBDX"/>
</dbReference>
<dbReference type="SUPFAM" id="SSF47240">
    <property type="entry name" value="Ferritin-like"/>
    <property type="match status" value="1"/>
</dbReference>
<dbReference type="InterPro" id="IPR009078">
    <property type="entry name" value="Ferritin-like_SF"/>
</dbReference>
<feature type="domain" description="Rubredoxin-like" evidence="6">
    <location>
        <begin position="1"/>
        <end position="36"/>
    </location>
</feature>
<dbReference type="EMBL" id="QNRX01000020">
    <property type="protein sequence ID" value="RBP59095.1"/>
    <property type="molecule type" value="Genomic_DNA"/>
</dbReference>
<keyword evidence="2" id="KW-0813">Transport</keyword>
<dbReference type="NCBIfam" id="NF045767">
    <property type="entry name" value="RuberyRbr"/>
    <property type="match status" value="1"/>
</dbReference>
<dbReference type="GO" id="GO:0005506">
    <property type="term" value="F:iron ion binding"/>
    <property type="evidence" value="ECO:0007669"/>
    <property type="project" value="InterPro"/>
</dbReference>
<dbReference type="InterPro" id="IPR003251">
    <property type="entry name" value="Rr_diiron-bd_dom"/>
</dbReference>
<dbReference type="GO" id="GO:0016491">
    <property type="term" value="F:oxidoreductase activity"/>
    <property type="evidence" value="ECO:0007669"/>
    <property type="project" value="InterPro"/>
</dbReference>
<dbReference type="InterPro" id="IPR009040">
    <property type="entry name" value="Ferritin-like_diiron"/>
</dbReference>
<comment type="cofactor">
    <cofactor evidence="1">
        <name>Fe(3+)</name>
        <dbReference type="ChEBI" id="CHEBI:29034"/>
    </cofactor>
</comment>
<evidence type="ECO:0000256" key="1">
    <source>
        <dbReference type="ARBA" id="ARBA00001965"/>
    </source>
</evidence>
<dbReference type="AlphaFoldDB" id="A0A366HZ21"/>
<dbReference type="InterPro" id="IPR012347">
    <property type="entry name" value="Ferritin-like"/>
</dbReference>
<evidence type="ECO:0000259" key="7">
    <source>
        <dbReference type="PROSITE" id="PS50905"/>
    </source>
</evidence>
<dbReference type="InterPro" id="IPR052364">
    <property type="entry name" value="Rubrerythrin"/>
</dbReference>